<accession>A0ABZ0SEQ7</accession>
<dbReference type="Proteomes" id="UP001432180">
    <property type="component" value="Chromosome"/>
</dbReference>
<proteinExistence type="predicted"/>
<evidence type="ECO:0000313" key="2">
    <source>
        <dbReference type="Proteomes" id="UP001432180"/>
    </source>
</evidence>
<reference evidence="1 2" key="1">
    <citation type="journal article" date="2023" name="Microorganisms">
        <title>Thiorhodovibrio frisius and Trv. litoralis spp. nov., Two Novel Members from a Clade of Fastidious Purple Sulfur Bacteria That Exhibit Unique Red-Shifted Light-Harvesting Capabilities.</title>
        <authorList>
            <person name="Methner A."/>
            <person name="Kuzyk S.B."/>
            <person name="Petersen J."/>
            <person name="Bauer S."/>
            <person name="Brinkmann H."/>
            <person name="Sichau K."/>
            <person name="Wanner G."/>
            <person name="Wolf J."/>
            <person name="Neumann-Schaal M."/>
            <person name="Henke P."/>
            <person name="Tank M."/>
            <person name="Sproer C."/>
            <person name="Bunk B."/>
            <person name="Overmann J."/>
        </authorList>
    </citation>
    <scope>NUCLEOTIDE SEQUENCE [LARGE SCALE GENOMIC DNA]</scope>
    <source>
        <strain evidence="1 2">DSM 6702</strain>
    </source>
</reference>
<organism evidence="1 2">
    <name type="scientific">Thiorhodovibrio winogradskyi</name>
    <dbReference type="NCBI Taxonomy" id="77007"/>
    <lineage>
        <taxon>Bacteria</taxon>
        <taxon>Pseudomonadati</taxon>
        <taxon>Pseudomonadota</taxon>
        <taxon>Gammaproteobacteria</taxon>
        <taxon>Chromatiales</taxon>
        <taxon>Chromatiaceae</taxon>
        <taxon>Thiorhodovibrio</taxon>
    </lineage>
</organism>
<evidence type="ECO:0000313" key="1">
    <source>
        <dbReference type="EMBL" id="WPL19553.1"/>
    </source>
</evidence>
<protein>
    <submittedName>
        <fullName evidence="1">Uncharacterized protein</fullName>
    </submittedName>
</protein>
<keyword evidence="2" id="KW-1185">Reference proteome</keyword>
<dbReference type="EMBL" id="CP121472">
    <property type="protein sequence ID" value="WPL19553.1"/>
    <property type="molecule type" value="Genomic_DNA"/>
</dbReference>
<dbReference type="RefSeq" id="WP_328985295.1">
    <property type="nucleotide sequence ID" value="NZ_CP121472.1"/>
</dbReference>
<sequence length="311" mass="34271">MPAETEPSLLPNEPRVLDVPRQQALTERYLLPARNQLDALFRDLRARLDPRLSQAQPSKWGKPYPLGQCLELSLAVKRALRQLDPRHLSGAAAQGHAALASFLQQGGQMHQVWGDLRGNYFQNAFLAGTLYIDVANDSVDASKPPVEILPLSEARLMPLQDFQHFARIASRYWQAELHPNHLLPALAPYYPFVACIPGCGIRLEADSGYMVLLAQRQCFRSSQRILEAVPLDAGLFHRLKPALAHTPLELAGDPIAGRTAALTACRNFAKADVLSDARRAALGAAIAEVNRCWARLEAARAAREGANEPRC</sequence>
<gene>
    <name evidence="1" type="ORF">Thiowin_04686</name>
</gene>
<name>A0ABZ0SEQ7_9GAMM</name>